<evidence type="ECO:0000259" key="4">
    <source>
        <dbReference type="PROSITE" id="PS50987"/>
    </source>
</evidence>
<dbReference type="Gene3D" id="1.10.10.10">
    <property type="entry name" value="Winged helix-like DNA-binding domain superfamily/Winged helix DNA-binding domain"/>
    <property type="match status" value="1"/>
</dbReference>
<dbReference type="RefSeq" id="WP_024925587.1">
    <property type="nucleotide sequence ID" value="NZ_MDEO01000025.1"/>
</dbReference>
<evidence type="ECO:0000256" key="3">
    <source>
        <dbReference type="ARBA" id="ARBA00023163"/>
    </source>
</evidence>
<dbReference type="STRING" id="1566387.QV13_04330"/>
<keyword evidence="2" id="KW-0238">DNA-binding</keyword>
<dbReference type="NCBIfam" id="NF033788">
    <property type="entry name" value="HTH_metalloreg"/>
    <property type="match status" value="1"/>
</dbReference>
<dbReference type="Proteomes" id="UP000094412">
    <property type="component" value="Unassembled WGS sequence"/>
</dbReference>
<dbReference type="SMART" id="SM00418">
    <property type="entry name" value="HTH_ARSR"/>
    <property type="match status" value="1"/>
</dbReference>
<gene>
    <name evidence="5" type="ORF">QV13_04330</name>
</gene>
<comment type="caution">
    <text evidence="5">The sequence shown here is derived from an EMBL/GenBank/DDBJ whole genome shotgun (WGS) entry which is preliminary data.</text>
</comment>
<keyword evidence="1" id="KW-0805">Transcription regulation</keyword>
<dbReference type="InterPro" id="IPR051081">
    <property type="entry name" value="HTH_MetalResp_TranReg"/>
</dbReference>
<dbReference type="EMBL" id="MDEO01000025">
    <property type="protein sequence ID" value="OCX23480.1"/>
    <property type="molecule type" value="Genomic_DNA"/>
</dbReference>
<dbReference type="GO" id="GO:0003700">
    <property type="term" value="F:DNA-binding transcription factor activity"/>
    <property type="evidence" value="ECO:0007669"/>
    <property type="project" value="InterPro"/>
</dbReference>
<dbReference type="SUPFAM" id="SSF46785">
    <property type="entry name" value="Winged helix' DNA-binding domain"/>
    <property type="match status" value="1"/>
</dbReference>
<dbReference type="InterPro" id="IPR036390">
    <property type="entry name" value="WH_DNA-bd_sf"/>
</dbReference>
<evidence type="ECO:0000313" key="6">
    <source>
        <dbReference type="Proteomes" id="UP000094412"/>
    </source>
</evidence>
<dbReference type="PANTHER" id="PTHR33154">
    <property type="entry name" value="TRANSCRIPTIONAL REGULATOR, ARSR FAMILY"/>
    <property type="match status" value="1"/>
</dbReference>
<dbReference type="GO" id="GO:0003677">
    <property type="term" value="F:DNA binding"/>
    <property type="evidence" value="ECO:0007669"/>
    <property type="project" value="UniProtKB-KW"/>
</dbReference>
<protein>
    <submittedName>
        <fullName evidence="5">ArsR family transcriptional regulator</fullName>
    </submittedName>
</protein>
<dbReference type="PANTHER" id="PTHR33154:SF28">
    <property type="entry name" value="HTH-TYPE TRANSCRIPTIONAL REGULATOR YGAV-RELATED"/>
    <property type="match status" value="1"/>
</dbReference>
<reference evidence="5 6" key="1">
    <citation type="submission" date="2016-08" db="EMBL/GenBank/DDBJ databases">
        <title>Whole genome sequence of Mesorhizobium sp. strain UASWS1009 isolated from industrial sewage.</title>
        <authorList>
            <person name="Crovadore J."/>
            <person name="Calmin G."/>
            <person name="Chablais R."/>
            <person name="Cochard B."/>
            <person name="Lefort F."/>
        </authorList>
    </citation>
    <scope>NUCLEOTIDE SEQUENCE [LARGE SCALE GENOMIC DNA]</scope>
    <source>
        <strain evidence="5 6">UASWS1009</strain>
    </source>
</reference>
<proteinExistence type="predicted"/>
<keyword evidence="6" id="KW-1185">Reference proteome</keyword>
<dbReference type="Pfam" id="PF01022">
    <property type="entry name" value="HTH_5"/>
    <property type="match status" value="1"/>
</dbReference>
<keyword evidence="3" id="KW-0804">Transcription</keyword>
<accession>A0A1C2E912</accession>
<sequence length="112" mass="12399">MLSENLISDTETAAAFLTLMGNEKRLAIMSHLVDDELTVGTIAEKVDLSQSALSQHLAKLRAFGLVQTRRDRQMIYYSCRSEAVRQLLATLGAIFSGSSEPKQPTRVNNTTR</sequence>
<dbReference type="OrthoDB" id="194599at2"/>
<dbReference type="PROSITE" id="PS50987">
    <property type="entry name" value="HTH_ARSR_2"/>
    <property type="match status" value="1"/>
</dbReference>
<evidence type="ECO:0000256" key="1">
    <source>
        <dbReference type="ARBA" id="ARBA00023015"/>
    </source>
</evidence>
<name>A0A1C2E912_9HYPH</name>
<evidence type="ECO:0000256" key="2">
    <source>
        <dbReference type="ARBA" id="ARBA00023125"/>
    </source>
</evidence>
<feature type="domain" description="HTH arsR-type" evidence="4">
    <location>
        <begin position="2"/>
        <end position="99"/>
    </location>
</feature>
<dbReference type="InterPro" id="IPR001845">
    <property type="entry name" value="HTH_ArsR_DNA-bd_dom"/>
</dbReference>
<dbReference type="CDD" id="cd00090">
    <property type="entry name" value="HTH_ARSR"/>
    <property type="match status" value="1"/>
</dbReference>
<dbReference type="PRINTS" id="PR00778">
    <property type="entry name" value="HTHARSR"/>
</dbReference>
<dbReference type="InterPro" id="IPR036388">
    <property type="entry name" value="WH-like_DNA-bd_sf"/>
</dbReference>
<evidence type="ECO:0000313" key="5">
    <source>
        <dbReference type="EMBL" id="OCX23480.1"/>
    </source>
</evidence>
<dbReference type="AlphaFoldDB" id="A0A1C2E912"/>
<dbReference type="InterPro" id="IPR011991">
    <property type="entry name" value="ArsR-like_HTH"/>
</dbReference>
<organism evidence="5 6">
    <name type="scientific">Mesorhizobium hungaricum</name>
    <dbReference type="NCBI Taxonomy" id="1566387"/>
    <lineage>
        <taxon>Bacteria</taxon>
        <taxon>Pseudomonadati</taxon>
        <taxon>Pseudomonadota</taxon>
        <taxon>Alphaproteobacteria</taxon>
        <taxon>Hyphomicrobiales</taxon>
        <taxon>Phyllobacteriaceae</taxon>
        <taxon>Mesorhizobium</taxon>
    </lineage>
</organism>